<dbReference type="KEGG" id="nvi:116415730"/>
<dbReference type="EnsemblMetazoa" id="XM_032601322">
    <property type="protein sequence ID" value="XP_032457213"/>
    <property type="gene ID" value="LOC116415730"/>
</dbReference>
<keyword evidence="2" id="KW-1185">Reference proteome</keyword>
<dbReference type="AlphaFoldDB" id="A0A7M7PXG3"/>
<accession>A0A7M7PXG3</accession>
<dbReference type="EnsemblMetazoa" id="XM_032601323">
    <property type="protein sequence ID" value="XP_032457214"/>
    <property type="gene ID" value="LOC116415730"/>
</dbReference>
<dbReference type="RefSeq" id="XP_031776646.2">
    <property type="nucleotide sequence ID" value="XM_031920786.2"/>
</dbReference>
<sequence>MIEIQYINIEISFYLRCKNVASCFATATLETANLDVINPANPHSAACVPDPYAMGVARLRDALKHEIQTGRMSPRDAYTQLHYCSIRLVL</sequence>
<dbReference type="GeneID" id="116415730"/>
<reference evidence="1" key="1">
    <citation type="submission" date="2021-01" db="UniProtKB">
        <authorList>
            <consortium name="EnsemblMetazoa"/>
        </authorList>
    </citation>
    <scope>IDENTIFICATION</scope>
</reference>
<dbReference type="EnsemblMetazoa" id="XM_031920786">
    <property type="protein sequence ID" value="XP_031776646"/>
    <property type="gene ID" value="LOC116415730"/>
</dbReference>
<evidence type="ECO:0000313" key="2">
    <source>
        <dbReference type="Proteomes" id="UP000002358"/>
    </source>
</evidence>
<dbReference type="RefSeq" id="XP_032457213.1">
    <property type="nucleotide sequence ID" value="XM_032601322.1"/>
</dbReference>
<organism evidence="1 2">
    <name type="scientific">Nasonia vitripennis</name>
    <name type="common">Parasitic wasp</name>
    <dbReference type="NCBI Taxonomy" id="7425"/>
    <lineage>
        <taxon>Eukaryota</taxon>
        <taxon>Metazoa</taxon>
        <taxon>Ecdysozoa</taxon>
        <taxon>Arthropoda</taxon>
        <taxon>Hexapoda</taxon>
        <taxon>Insecta</taxon>
        <taxon>Pterygota</taxon>
        <taxon>Neoptera</taxon>
        <taxon>Endopterygota</taxon>
        <taxon>Hymenoptera</taxon>
        <taxon>Apocrita</taxon>
        <taxon>Proctotrupomorpha</taxon>
        <taxon>Chalcidoidea</taxon>
        <taxon>Pteromalidae</taxon>
        <taxon>Pteromalinae</taxon>
        <taxon>Nasonia</taxon>
    </lineage>
</organism>
<name>A0A7M7PXG3_NASVI</name>
<dbReference type="RefSeq" id="XP_032457214.1">
    <property type="nucleotide sequence ID" value="XM_032601323.1"/>
</dbReference>
<proteinExistence type="predicted"/>
<evidence type="ECO:0000313" key="1">
    <source>
        <dbReference type="EnsemblMetazoa" id="XP_031776646"/>
    </source>
</evidence>
<dbReference type="InParanoid" id="A0A7M7PXG3"/>
<dbReference type="Proteomes" id="UP000002358">
    <property type="component" value="Unassembled WGS sequence"/>
</dbReference>
<protein>
    <submittedName>
        <fullName evidence="1">Uncharacterized protein</fullName>
    </submittedName>
</protein>